<dbReference type="InterPro" id="IPR029636">
    <property type="entry name" value="Csf1"/>
</dbReference>
<keyword evidence="2" id="KW-1185">Reference proteome</keyword>
<sequence>MSFSMGEGSRLSYYIDYTTNEDQGSLHTLTLAVKNAALHTSLYSHKLIEAHSMSVSLDMPSPRRFNALRTWKLDIVLQVPVINLLRAHHPYFNKLSSSWNFNDCGTQYTHVPVVYDVHVALVDFSVLFNIND</sequence>
<dbReference type="EMBL" id="KQ243893">
    <property type="protein sequence ID" value="KNC75039.1"/>
    <property type="molecule type" value="Genomic_DNA"/>
</dbReference>
<dbReference type="AlphaFoldDB" id="A0A0L0FE50"/>
<dbReference type="PANTHER" id="PTHR32085:SF3">
    <property type="entry name" value="PROTEIN CSF1"/>
    <property type="match status" value="1"/>
</dbReference>
<dbReference type="OrthoDB" id="10051416at2759"/>
<dbReference type="GO" id="GO:0006113">
    <property type="term" value="P:fermentation"/>
    <property type="evidence" value="ECO:0007669"/>
    <property type="project" value="InterPro"/>
</dbReference>
<reference evidence="1 2" key="1">
    <citation type="submission" date="2011-02" db="EMBL/GenBank/DDBJ databases">
        <title>The Genome Sequence of Sphaeroforma arctica JP610.</title>
        <authorList>
            <consortium name="The Broad Institute Genome Sequencing Platform"/>
            <person name="Russ C."/>
            <person name="Cuomo C."/>
            <person name="Young S.K."/>
            <person name="Zeng Q."/>
            <person name="Gargeya S."/>
            <person name="Alvarado L."/>
            <person name="Berlin A."/>
            <person name="Chapman S.B."/>
            <person name="Chen Z."/>
            <person name="Freedman E."/>
            <person name="Gellesch M."/>
            <person name="Goldberg J."/>
            <person name="Griggs A."/>
            <person name="Gujja S."/>
            <person name="Heilman E."/>
            <person name="Heiman D."/>
            <person name="Howarth C."/>
            <person name="Mehta T."/>
            <person name="Neiman D."/>
            <person name="Pearson M."/>
            <person name="Roberts A."/>
            <person name="Saif S."/>
            <person name="Shea T."/>
            <person name="Shenoy N."/>
            <person name="Sisk P."/>
            <person name="Stolte C."/>
            <person name="Sykes S."/>
            <person name="White J."/>
            <person name="Yandava C."/>
            <person name="Burger G."/>
            <person name="Gray M.W."/>
            <person name="Holland P.W.H."/>
            <person name="King N."/>
            <person name="Lang F.B.F."/>
            <person name="Roger A.J."/>
            <person name="Ruiz-Trillo I."/>
            <person name="Haas B."/>
            <person name="Nusbaum C."/>
            <person name="Birren B."/>
        </authorList>
    </citation>
    <scope>NUCLEOTIDE SEQUENCE [LARGE SCALE GENOMIC DNA]</scope>
    <source>
        <strain evidence="1 2">JP610</strain>
    </source>
</reference>
<dbReference type="GO" id="GO:0016020">
    <property type="term" value="C:membrane"/>
    <property type="evidence" value="ECO:0007669"/>
    <property type="project" value="InterPro"/>
</dbReference>
<gene>
    <name evidence="1" type="ORF">SARC_12429</name>
</gene>
<dbReference type="GeneID" id="25912933"/>
<name>A0A0L0FE50_9EUKA</name>
<proteinExistence type="predicted"/>
<evidence type="ECO:0000313" key="2">
    <source>
        <dbReference type="Proteomes" id="UP000054560"/>
    </source>
</evidence>
<feature type="non-terminal residue" evidence="1">
    <location>
        <position position="132"/>
    </location>
</feature>
<dbReference type="PANTHER" id="PTHR32085">
    <property type="entry name" value="PROTEIN CSF1"/>
    <property type="match status" value="1"/>
</dbReference>
<organism evidence="1 2">
    <name type="scientific">Sphaeroforma arctica JP610</name>
    <dbReference type="NCBI Taxonomy" id="667725"/>
    <lineage>
        <taxon>Eukaryota</taxon>
        <taxon>Ichthyosporea</taxon>
        <taxon>Ichthyophonida</taxon>
        <taxon>Sphaeroforma</taxon>
    </lineage>
</organism>
<dbReference type="RefSeq" id="XP_014148941.1">
    <property type="nucleotide sequence ID" value="XM_014293466.1"/>
</dbReference>
<evidence type="ECO:0000313" key="1">
    <source>
        <dbReference type="EMBL" id="KNC75039.1"/>
    </source>
</evidence>
<accession>A0A0L0FE50</accession>
<protein>
    <submittedName>
        <fullName evidence="1">Uncharacterized protein</fullName>
    </submittedName>
</protein>
<dbReference type="Proteomes" id="UP000054560">
    <property type="component" value="Unassembled WGS sequence"/>
</dbReference>